<evidence type="ECO:0000256" key="1">
    <source>
        <dbReference type="SAM" id="MobiDB-lite"/>
    </source>
</evidence>
<dbReference type="PANTHER" id="PTHR35910:SF6">
    <property type="entry name" value="2EXR DOMAIN-CONTAINING PROTEIN"/>
    <property type="match status" value="1"/>
</dbReference>
<dbReference type="EMBL" id="FJOG01000034">
    <property type="protein sequence ID" value="CZR66043.1"/>
    <property type="molecule type" value="Genomic_DNA"/>
</dbReference>
<evidence type="ECO:0000313" key="3">
    <source>
        <dbReference type="EMBL" id="CZR66043.1"/>
    </source>
</evidence>
<protein>
    <recommendedName>
        <fullName evidence="2">2EXR domain-containing protein</fullName>
    </recommendedName>
</protein>
<dbReference type="Pfam" id="PF20150">
    <property type="entry name" value="2EXR"/>
    <property type="match status" value="1"/>
</dbReference>
<proteinExistence type="predicted"/>
<feature type="domain" description="2EXR" evidence="2">
    <location>
        <begin position="190"/>
        <end position="267"/>
    </location>
</feature>
<dbReference type="InterPro" id="IPR045518">
    <property type="entry name" value="2EXR"/>
</dbReference>
<feature type="region of interest" description="Disordered" evidence="1">
    <location>
        <begin position="45"/>
        <end position="77"/>
    </location>
</feature>
<accession>A0A1L7XLZ9</accession>
<dbReference type="Proteomes" id="UP000184330">
    <property type="component" value="Unassembled WGS sequence"/>
</dbReference>
<keyword evidence="4" id="KW-1185">Reference proteome</keyword>
<sequence>MDTTQQALSDHHWMISRSDPRRLAASVPRFSAMRVAGVEVWNKPTHQASDAETKRHQSPPVSTSLQQSPKISKSLPAVSTDRRVSIERLFSNLRPASRVTSLHLGRLVHPGANGLHTLDGMAQDSCILDIESSFVVPQHPTSDKTCHRQPRISQPPSDTALESKGQEALGASNPSSVSSTTQSVSQHFHHAFPHLPIEIRLMIWKYASFTTRNVDVTGKLFWTDPGHFIANVFRDASLTPSPPVLQVNQESRSEALKWYSLEFGRELRTVIQSITPSQRSS</sequence>
<evidence type="ECO:0000313" key="4">
    <source>
        <dbReference type="Proteomes" id="UP000184330"/>
    </source>
</evidence>
<feature type="region of interest" description="Disordered" evidence="1">
    <location>
        <begin position="138"/>
        <end position="182"/>
    </location>
</feature>
<dbReference type="OrthoDB" id="3513892at2759"/>
<feature type="compositionally biased region" description="Polar residues" evidence="1">
    <location>
        <begin position="59"/>
        <end position="71"/>
    </location>
</feature>
<evidence type="ECO:0000259" key="2">
    <source>
        <dbReference type="Pfam" id="PF20150"/>
    </source>
</evidence>
<dbReference type="AlphaFoldDB" id="A0A1L7XLZ9"/>
<organism evidence="3 4">
    <name type="scientific">Phialocephala subalpina</name>
    <dbReference type="NCBI Taxonomy" id="576137"/>
    <lineage>
        <taxon>Eukaryota</taxon>
        <taxon>Fungi</taxon>
        <taxon>Dikarya</taxon>
        <taxon>Ascomycota</taxon>
        <taxon>Pezizomycotina</taxon>
        <taxon>Leotiomycetes</taxon>
        <taxon>Helotiales</taxon>
        <taxon>Mollisiaceae</taxon>
        <taxon>Phialocephala</taxon>
        <taxon>Phialocephala fortinii species complex</taxon>
    </lineage>
</organism>
<dbReference type="PANTHER" id="PTHR35910">
    <property type="entry name" value="2EXR DOMAIN-CONTAINING PROTEIN"/>
    <property type="match status" value="1"/>
</dbReference>
<gene>
    <name evidence="3" type="ORF">PAC_15944</name>
</gene>
<name>A0A1L7XLZ9_9HELO</name>
<reference evidence="3 4" key="1">
    <citation type="submission" date="2016-03" db="EMBL/GenBank/DDBJ databases">
        <authorList>
            <person name="Ploux O."/>
        </authorList>
    </citation>
    <scope>NUCLEOTIDE SEQUENCE [LARGE SCALE GENOMIC DNA]</scope>
    <source>
        <strain evidence="3 4">UAMH 11012</strain>
    </source>
</reference>